<dbReference type="OrthoDB" id="3611744at2"/>
<name>A0A4P8L739_9BACT</name>
<keyword evidence="2" id="KW-1185">Reference proteome</keyword>
<evidence type="ECO:0000313" key="1">
    <source>
        <dbReference type="EMBL" id="QCQ22975.1"/>
    </source>
</evidence>
<reference evidence="1 2" key="1">
    <citation type="submission" date="2019-05" db="EMBL/GenBank/DDBJ databases">
        <title>The Complete Genome Sequence of the n-alkane-degrading Desulfoglaeba alkanexedens ALDC reveals multiple alkylsuccinate synthase gene clusters.</title>
        <authorList>
            <person name="Callaghan A.V."/>
            <person name="Davidova I.A."/>
            <person name="Duncan K.E."/>
            <person name="Morris B."/>
            <person name="McInerney M.J."/>
        </authorList>
    </citation>
    <scope>NUCLEOTIDE SEQUENCE [LARGE SCALE GENOMIC DNA]</scope>
    <source>
        <strain evidence="1 2">ALDC</strain>
    </source>
</reference>
<dbReference type="Proteomes" id="UP000298602">
    <property type="component" value="Chromosome"/>
</dbReference>
<protein>
    <submittedName>
        <fullName evidence="1">WbqC family protein</fullName>
    </submittedName>
</protein>
<dbReference type="InterPro" id="IPR014985">
    <property type="entry name" value="WbqC"/>
</dbReference>
<dbReference type="EMBL" id="CP040098">
    <property type="protein sequence ID" value="QCQ22975.1"/>
    <property type="molecule type" value="Genomic_DNA"/>
</dbReference>
<sequence length="244" mass="27917">MDFPPMIVSAHQPYFAPFPGYFYKAHLSDVFVLLDAVQFPRGTTWISRNRFKNDQGTLWMTIPVQKKGLGLQRIDQVRICHDGRWERKHMESLRVAYRHAPYLEDHDELLEGLFDADRLIDLNLRIFRYIMDRLSIRTQVVRLSELGVTARGPALLPAAARELGASRFLAHAPAGKFLNPALFEAAGIELSFFQYPSPVYPQLWGEFIPNLSVLDLIFNCGADKARKILFGKRLSKNNFMPVGP</sequence>
<proteinExistence type="predicted"/>
<organism evidence="1 2">
    <name type="scientific">Desulfoglaeba alkanexedens ALDC</name>
    <dbReference type="NCBI Taxonomy" id="980445"/>
    <lineage>
        <taxon>Bacteria</taxon>
        <taxon>Pseudomonadati</taxon>
        <taxon>Thermodesulfobacteriota</taxon>
        <taxon>Syntrophobacteria</taxon>
        <taxon>Syntrophobacterales</taxon>
        <taxon>Syntrophobacteraceae</taxon>
        <taxon>Desulfoglaeba</taxon>
    </lineage>
</organism>
<dbReference type="Pfam" id="PF08889">
    <property type="entry name" value="WbqC"/>
    <property type="match status" value="1"/>
</dbReference>
<dbReference type="KEGG" id="dax:FDQ92_12830"/>
<gene>
    <name evidence="1" type="ORF">FDQ92_12830</name>
</gene>
<dbReference type="AlphaFoldDB" id="A0A4P8L739"/>
<reference evidence="1 2" key="2">
    <citation type="submission" date="2019-05" db="EMBL/GenBank/DDBJ databases">
        <authorList>
            <person name="Suflita J.M."/>
            <person name="Marks C.R."/>
        </authorList>
    </citation>
    <scope>NUCLEOTIDE SEQUENCE [LARGE SCALE GENOMIC DNA]</scope>
    <source>
        <strain evidence="1 2">ALDC</strain>
    </source>
</reference>
<evidence type="ECO:0000313" key="2">
    <source>
        <dbReference type="Proteomes" id="UP000298602"/>
    </source>
</evidence>
<accession>A0A4P8L739</accession>